<feature type="domain" description="Histidine kinase" evidence="7">
    <location>
        <begin position="531"/>
        <end position="719"/>
    </location>
</feature>
<dbReference type="InterPro" id="IPR036097">
    <property type="entry name" value="HisK_dim/P_sf"/>
</dbReference>
<sequence>MSDLGEIPVLHVDDEEDFGELTADMLKRKDGRFSVETATSASDGLDRLASTDYDCIVSDYDMPGQNGIEFLNTVRKEYPDLPFILYTGKGSEEIASEAISVGVTGYLQKQSGTSQYDVLANRIKNAVEKYRAQTKLADSEKRLSLFFDQSPLGVIKWDDNFNISRVNNAAESILGYDAEDLTGHSWERIVPKSDLEDVDEVVSSLLRDQGGYYSINENVRENGEHIICEWHNRVVTDDAGEVVAIFSQFQDITERKEEERRSERRRHRLEQVFKTAPACIVQLNLSGEFVFANERAEEVLGLDPDNVTDRKYNDPEWNIRDLDGSRMPDNELPFRRVVDTGEPLYDVRHTIEWPDGSKKIVLVNGAPVFDDDGNVKKVVFAITDVTEQVVHERRLEAILENTTTPLFMKNRDGEYLLVNHGWRELFGLKDTEVRGQTDADLFPTEMAAEVRRNDQKVIETGDPVLKEERIVVGGEERIFLSSKTPVYDIGNKTDPDDPVAMFGVANDITEQKERERRLQRQNERFDELASAISHDLQTPLATARGQAELAIETGHTEQMKRALDAIKRADELRENLAEVLRTGEVIDETEPVDIESVAEDAWNTVSATDDASLHVCDDLTVDADHNALQRLLENLFSNSLEHGGDAVTVRVGGTDDGLFIEDDGPGIPENERDQVFSLGYSTKSSGDGIGLASISQIVMSHRWNIELMESPEGGVRFEVGVVNFIAE</sequence>
<evidence type="ECO:0000313" key="12">
    <source>
        <dbReference type="Proteomes" id="UP001597075"/>
    </source>
</evidence>
<dbReference type="InterPro" id="IPR011006">
    <property type="entry name" value="CheY-like_superfamily"/>
</dbReference>
<evidence type="ECO:0000259" key="10">
    <source>
        <dbReference type="PROSITE" id="PS50113"/>
    </source>
</evidence>
<organism evidence="11 12">
    <name type="scientific">Haloplanus ruber</name>
    <dbReference type="NCBI Taxonomy" id="869892"/>
    <lineage>
        <taxon>Archaea</taxon>
        <taxon>Methanobacteriati</taxon>
        <taxon>Methanobacteriota</taxon>
        <taxon>Stenosarchaea group</taxon>
        <taxon>Halobacteria</taxon>
        <taxon>Halobacteriales</taxon>
        <taxon>Haloferacaceae</taxon>
        <taxon>Haloplanus</taxon>
    </lineage>
</organism>
<evidence type="ECO:0000256" key="1">
    <source>
        <dbReference type="ARBA" id="ARBA00000085"/>
    </source>
</evidence>
<dbReference type="InterPro" id="IPR000700">
    <property type="entry name" value="PAS-assoc_C"/>
</dbReference>
<dbReference type="PANTHER" id="PTHR43304">
    <property type="entry name" value="PHYTOCHROME-LIKE PROTEIN CPH1"/>
    <property type="match status" value="1"/>
</dbReference>
<dbReference type="SMART" id="SM00091">
    <property type="entry name" value="PAS"/>
    <property type="match status" value="3"/>
</dbReference>
<feature type="domain" description="Response regulatory" evidence="8">
    <location>
        <begin position="8"/>
        <end position="124"/>
    </location>
</feature>
<dbReference type="CDD" id="cd00156">
    <property type="entry name" value="REC"/>
    <property type="match status" value="1"/>
</dbReference>
<evidence type="ECO:0000256" key="3">
    <source>
        <dbReference type="ARBA" id="ARBA00022553"/>
    </source>
</evidence>
<dbReference type="Pfam" id="PF08448">
    <property type="entry name" value="PAS_4"/>
    <property type="match status" value="3"/>
</dbReference>
<keyword evidence="4" id="KW-0808">Transferase</keyword>
<feature type="domain" description="PAC" evidence="10">
    <location>
        <begin position="209"/>
        <end position="264"/>
    </location>
</feature>
<dbReference type="SUPFAM" id="SSF55785">
    <property type="entry name" value="PYP-like sensor domain (PAS domain)"/>
    <property type="match status" value="3"/>
</dbReference>
<evidence type="ECO:0000259" key="9">
    <source>
        <dbReference type="PROSITE" id="PS50112"/>
    </source>
</evidence>
<evidence type="ECO:0000256" key="2">
    <source>
        <dbReference type="ARBA" id="ARBA00012438"/>
    </source>
</evidence>
<evidence type="ECO:0000313" key="11">
    <source>
        <dbReference type="EMBL" id="MFD1632890.1"/>
    </source>
</evidence>
<feature type="modified residue" description="4-aspartylphosphate" evidence="6">
    <location>
        <position position="59"/>
    </location>
</feature>
<dbReference type="CDD" id="cd00075">
    <property type="entry name" value="HATPase"/>
    <property type="match status" value="1"/>
</dbReference>
<dbReference type="PROSITE" id="PS50112">
    <property type="entry name" value="PAS"/>
    <property type="match status" value="3"/>
</dbReference>
<dbReference type="SUPFAM" id="SSF55874">
    <property type="entry name" value="ATPase domain of HSP90 chaperone/DNA topoisomerase II/histidine kinase"/>
    <property type="match status" value="1"/>
</dbReference>
<dbReference type="InterPro" id="IPR003661">
    <property type="entry name" value="HisK_dim/P_dom"/>
</dbReference>
<gene>
    <name evidence="11" type="ORF">ACFSBJ_03945</name>
</gene>
<dbReference type="SMART" id="SM00086">
    <property type="entry name" value="PAC"/>
    <property type="match status" value="2"/>
</dbReference>
<feature type="domain" description="PAC" evidence="10">
    <location>
        <begin position="345"/>
        <end position="397"/>
    </location>
</feature>
<feature type="domain" description="PAS" evidence="9">
    <location>
        <begin position="391"/>
        <end position="461"/>
    </location>
</feature>
<keyword evidence="5" id="KW-0418">Kinase</keyword>
<dbReference type="GO" id="GO:0004673">
    <property type="term" value="F:protein histidine kinase activity"/>
    <property type="evidence" value="ECO:0007669"/>
    <property type="project" value="UniProtKB-EC"/>
</dbReference>
<dbReference type="Gene3D" id="3.30.450.20">
    <property type="entry name" value="PAS domain"/>
    <property type="match status" value="3"/>
</dbReference>
<dbReference type="RefSeq" id="WP_256406624.1">
    <property type="nucleotide sequence ID" value="NZ_CP187152.1"/>
</dbReference>
<dbReference type="PROSITE" id="PS50110">
    <property type="entry name" value="RESPONSE_REGULATORY"/>
    <property type="match status" value="1"/>
</dbReference>
<accession>A0ABD6CX54</accession>
<dbReference type="InterPro" id="IPR036890">
    <property type="entry name" value="HATPase_C_sf"/>
</dbReference>
<feature type="domain" description="PAS" evidence="9">
    <location>
        <begin position="265"/>
        <end position="310"/>
    </location>
</feature>
<dbReference type="CDD" id="cd00130">
    <property type="entry name" value="PAS"/>
    <property type="match status" value="3"/>
</dbReference>
<evidence type="ECO:0000256" key="5">
    <source>
        <dbReference type="ARBA" id="ARBA00022777"/>
    </source>
</evidence>
<evidence type="ECO:0000259" key="7">
    <source>
        <dbReference type="PROSITE" id="PS50109"/>
    </source>
</evidence>
<dbReference type="InterPro" id="IPR035965">
    <property type="entry name" value="PAS-like_dom_sf"/>
</dbReference>
<dbReference type="EC" id="2.7.13.3" evidence="2"/>
<comment type="caution">
    <text evidence="11">The sequence shown here is derived from an EMBL/GenBank/DDBJ whole genome shotgun (WGS) entry which is preliminary data.</text>
</comment>
<dbReference type="Gene3D" id="1.10.287.130">
    <property type="match status" value="1"/>
</dbReference>
<dbReference type="Pfam" id="PF02518">
    <property type="entry name" value="HATPase_c"/>
    <property type="match status" value="1"/>
</dbReference>
<evidence type="ECO:0000256" key="6">
    <source>
        <dbReference type="PROSITE-ProRule" id="PRU00169"/>
    </source>
</evidence>
<dbReference type="InterPro" id="IPR003594">
    <property type="entry name" value="HATPase_dom"/>
</dbReference>
<dbReference type="PROSITE" id="PS50113">
    <property type="entry name" value="PAC"/>
    <property type="match status" value="2"/>
</dbReference>
<dbReference type="Proteomes" id="UP001597075">
    <property type="component" value="Unassembled WGS sequence"/>
</dbReference>
<dbReference type="PANTHER" id="PTHR43304:SF1">
    <property type="entry name" value="PAC DOMAIN-CONTAINING PROTEIN"/>
    <property type="match status" value="1"/>
</dbReference>
<dbReference type="InterPro" id="IPR000014">
    <property type="entry name" value="PAS"/>
</dbReference>
<dbReference type="SMART" id="SM00448">
    <property type="entry name" value="REC"/>
    <property type="match status" value="1"/>
</dbReference>
<keyword evidence="3 6" id="KW-0597">Phosphoprotein</keyword>
<dbReference type="NCBIfam" id="TIGR00229">
    <property type="entry name" value="sensory_box"/>
    <property type="match status" value="3"/>
</dbReference>
<comment type="catalytic activity">
    <reaction evidence="1">
        <text>ATP + protein L-histidine = ADP + protein N-phospho-L-histidine.</text>
        <dbReference type="EC" id="2.7.13.3"/>
    </reaction>
</comment>
<dbReference type="EMBL" id="JBHUDL010000005">
    <property type="protein sequence ID" value="MFD1632890.1"/>
    <property type="molecule type" value="Genomic_DNA"/>
</dbReference>
<dbReference type="CDD" id="cd00082">
    <property type="entry name" value="HisKA"/>
    <property type="match status" value="1"/>
</dbReference>
<dbReference type="InterPro" id="IPR052162">
    <property type="entry name" value="Sensor_kinase/Photoreceptor"/>
</dbReference>
<dbReference type="Gene3D" id="3.30.565.10">
    <property type="entry name" value="Histidine kinase-like ATPase, C-terminal domain"/>
    <property type="match status" value="1"/>
</dbReference>
<name>A0ABD6CX54_9EURY</name>
<dbReference type="Gene3D" id="3.40.50.2300">
    <property type="match status" value="1"/>
</dbReference>
<feature type="domain" description="PAS" evidence="9">
    <location>
        <begin position="139"/>
        <end position="209"/>
    </location>
</feature>
<dbReference type="SMART" id="SM00387">
    <property type="entry name" value="HATPase_c"/>
    <property type="match status" value="1"/>
</dbReference>
<dbReference type="InterPro" id="IPR013656">
    <property type="entry name" value="PAS_4"/>
</dbReference>
<keyword evidence="12" id="KW-1185">Reference proteome</keyword>
<proteinExistence type="predicted"/>
<dbReference type="SUPFAM" id="SSF52172">
    <property type="entry name" value="CheY-like"/>
    <property type="match status" value="1"/>
</dbReference>
<dbReference type="PROSITE" id="PS50109">
    <property type="entry name" value="HIS_KIN"/>
    <property type="match status" value="1"/>
</dbReference>
<protein>
    <recommendedName>
        <fullName evidence="2">histidine kinase</fullName>
        <ecNumber evidence="2">2.7.13.3</ecNumber>
    </recommendedName>
</protein>
<evidence type="ECO:0000259" key="8">
    <source>
        <dbReference type="PROSITE" id="PS50110"/>
    </source>
</evidence>
<dbReference type="InterPro" id="IPR001789">
    <property type="entry name" value="Sig_transdc_resp-reg_receiver"/>
</dbReference>
<dbReference type="InterPro" id="IPR001610">
    <property type="entry name" value="PAC"/>
</dbReference>
<dbReference type="AlphaFoldDB" id="A0ABD6CX54"/>
<dbReference type="InterPro" id="IPR005467">
    <property type="entry name" value="His_kinase_dom"/>
</dbReference>
<dbReference type="Pfam" id="PF00512">
    <property type="entry name" value="HisKA"/>
    <property type="match status" value="1"/>
</dbReference>
<evidence type="ECO:0000256" key="4">
    <source>
        <dbReference type="ARBA" id="ARBA00022679"/>
    </source>
</evidence>
<dbReference type="Pfam" id="PF00072">
    <property type="entry name" value="Response_reg"/>
    <property type="match status" value="1"/>
</dbReference>
<dbReference type="SUPFAM" id="SSF47384">
    <property type="entry name" value="Homodimeric domain of signal transducing histidine kinase"/>
    <property type="match status" value="1"/>
</dbReference>
<reference evidence="11 12" key="1">
    <citation type="journal article" date="2019" name="Int. J. Syst. Evol. Microbiol.">
        <title>The Global Catalogue of Microorganisms (GCM) 10K type strain sequencing project: providing services to taxonomists for standard genome sequencing and annotation.</title>
        <authorList>
            <consortium name="The Broad Institute Genomics Platform"/>
            <consortium name="The Broad Institute Genome Sequencing Center for Infectious Disease"/>
            <person name="Wu L."/>
            <person name="Ma J."/>
        </authorList>
    </citation>
    <scope>NUCLEOTIDE SEQUENCE [LARGE SCALE GENOMIC DNA]</scope>
    <source>
        <strain evidence="11 12">CGMCC 1.10594</strain>
    </source>
</reference>